<accession>A0A5N6J2I6</accession>
<dbReference type="Proteomes" id="UP000326289">
    <property type="component" value="Unassembled WGS sequence"/>
</dbReference>
<protein>
    <submittedName>
        <fullName evidence="2">Uncharacterized protein</fullName>
    </submittedName>
</protein>
<dbReference type="AlphaFoldDB" id="A0A5N6J2I6"/>
<feature type="compositionally biased region" description="Basic residues" evidence="1">
    <location>
        <begin position="67"/>
        <end position="77"/>
    </location>
</feature>
<evidence type="ECO:0000313" key="3">
    <source>
        <dbReference type="Proteomes" id="UP000326289"/>
    </source>
</evidence>
<evidence type="ECO:0000313" key="2">
    <source>
        <dbReference type="EMBL" id="KAB8271833.1"/>
    </source>
</evidence>
<evidence type="ECO:0000256" key="1">
    <source>
        <dbReference type="SAM" id="MobiDB-lite"/>
    </source>
</evidence>
<sequence>MQQLHSSSILSVLVVITARVNKYVTRKQLKPPSIYVKKKSNRFQIHMQDPTISRIFPTQYQTQPKIKTNHGRRRRNTPTRMLWESNRQDLGS</sequence>
<reference evidence="2 3" key="1">
    <citation type="submission" date="2019-04" db="EMBL/GenBank/DDBJ databases">
        <title>Fungal friends and foes A comparative genomics study of 23 Aspergillus species from section Flavi.</title>
        <authorList>
            <consortium name="DOE Joint Genome Institute"/>
            <person name="Kjaerbolling I."/>
            <person name="Vesth T.C."/>
            <person name="Frisvad J.C."/>
            <person name="Nybo J.L."/>
            <person name="Theobald S."/>
            <person name="Kildgaard S."/>
            <person name="Petersen T.I."/>
            <person name="Kuo A."/>
            <person name="Sato A."/>
            <person name="Lyhne E.K."/>
            <person name="Kogle M.E."/>
            <person name="Wiebenga A."/>
            <person name="Kun R.S."/>
            <person name="Lubbers R.J."/>
            <person name="Makela M.R."/>
            <person name="Barry K."/>
            <person name="Chovatia M."/>
            <person name="Clum A."/>
            <person name="Daum C."/>
            <person name="Haridas S."/>
            <person name="He G."/>
            <person name="LaButti K."/>
            <person name="Lipzen A."/>
            <person name="Mondo S."/>
            <person name="Pangilinan J."/>
            <person name="Riley R."/>
            <person name="Salamov A."/>
            <person name="Simmons B.A."/>
            <person name="Magnuson J.K."/>
            <person name="Henrissat B."/>
            <person name="Mortensen U.H."/>
            <person name="Larsen T.O."/>
            <person name="De vries R.P."/>
            <person name="Grigoriev I.V."/>
            <person name="Machida M."/>
            <person name="Baker S.E."/>
            <person name="Andersen M.R."/>
        </authorList>
    </citation>
    <scope>NUCLEOTIDE SEQUENCE [LARGE SCALE GENOMIC DNA]</scope>
    <source>
        <strain evidence="2 3">CBS 117635</strain>
    </source>
</reference>
<name>A0A5N6J2I6_9EURO</name>
<keyword evidence="3" id="KW-1185">Reference proteome</keyword>
<proteinExistence type="predicted"/>
<gene>
    <name evidence="2" type="ORF">BDV30DRAFT_138867</name>
</gene>
<organism evidence="2 3">
    <name type="scientific">Aspergillus minisclerotigenes</name>
    <dbReference type="NCBI Taxonomy" id="656917"/>
    <lineage>
        <taxon>Eukaryota</taxon>
        <taxon>Fungi</taxon>
        <taxon>Dikarya</taxon>
        <taxon>Ascomycota</taxon>
        <taxon>Pezizomycotina</taxon>
        <taxon>Eurotiomycetes</taxon>
        <taxon>Eurotiomycetidae</taxon>
        <taxon>Eurotiales</taxon>
        <taxon>Aspergillaceae</taxon>
        <taxon>Aspergillus</taxon>
        <taxon>Aspergillus subgen. Circumdati</taxon>
    </lineage>
</organism>
<feature type="region of interest" description="Disordered" evidence="1">
    <location>
        <begin position="62"/>
        <end position="92"/>
    </location>
</feature>
<dbReference type="EMBL" id="ML732812">
    <property type="protein sequence ID" value="KAB8271833.1"/>
    <property type="molecule type" value="Genomic_DNA"/>
</dbReference>